<keyword evidence="4" id="KW-0288">FMN</keyword>
<evidence type="ECO:0000256" key="1">
    <source>
        <dbReference type="ARBA" id="ARBA00001917"/>
    </source>
</evidence>
<accession>A0A928HDR5</accession>
<dbReference type="AlphaFoldDB" id="A0A928HDR5"/>
<evidence type="ECO:0000256" key="2">
    <source>
        <dbReference type="ARBA" id="ARBA00007118"/>
    </source>
</evidence>
<comment type="similarity">
    <text evidence="2">Belongs to the nitroreductase family.</text>
</comment>
<dbReference type="GO" id="GO:0016491">
    <property type="term" value="F:oxidoreductase activity"/>
    <property type="evidence" value="ECO:0007669"/>
    <property type="project" value="UniProtKB-KW"/>
</dbReference>
<proteinExistence type="inferred from homology"/>
<evidence type="ECO:0000256" key="3">
    <source>
        <dbReference type="ARBA" id="ARBA00022630"/>
    </source>
</evidence>
<feature type="domain" description="Nitroreductase" evidence="6">
    <location>
        <begin position="7"/>
        <end position="79"/>
    </location>
</feature>
<dbReference type="Gene3D" id="3.40.109.10">
    <property type="entry name" value="NADH Oxidase"/>
    <property type="match status" value="1"/>
</dbReference>
<evidence type="ECO:0000256" key="5">
    <source>
        <dbReference type="ARBA" id="ARBA00023002"/>
    </source>
</evidence>
<dbReference type="PANTHER" id="PTHR43673">
    <property type="entry name" value="NAD(P)H NITROREDUCTASE YDGI-RELATED"/>
    <property type="match status" value="1"/>
</dbReference>
<dbReference type="CDD" id="cd02150">
    <property type="entry name" value="nitroreductase"/>
    <property type="match status" value="1"/>
</dbReference>
<name>A0A928HDR5_9BACT</name>
<comment type="cofactor">
    <cofactor evidence="1">
        <name>FMN</name>
        <dbReference type="ChEBI" id="CHEBI:58210"/>
    </cofactor>
</comment>
<evidence type="ECO:0000256" key="4">
    <source>
        <dbReference type="ARBA" id="ARBA00022643"/>
    </source>
</evidence>
<keyword evidence="5" id="KW-0560">Oxidoreductase</keyword>
<comment type="caution">
    <text evidence="7">The sequence shown here is derived from an EMBL/GenBank/DDBJ whole genome shotgun (WGS) entry which is preliminary data.</text>
</comment>
<evidence type="ECO:0000313" key="8">
    <source>
        <dbReference type="Proteomes" id="UP000725649"/>
    </source>
</evidence>
<protein>
    <submittedName>
        <fullName evidence="7">Nitroreductase family protein</fullName>
    </submittedName>
</protein>
<dbReference type="SUPFAM" id="SSF55469">
    <property type="entry name" value="FMN-dependent nitroreductase-like"/>
    <property type="match status" value="1"/>
</dbReference>
<dbReference type="PANTHER" id="PTHR43673:SF2">
    <property type="entry name" value="NITROREDUCTASE"/>
    <property type="match status" value="1"/>
</dbReference>
<dbReference type="InterPro" id="IPR029479">
    <property type="entry name" value="Nitroreductase"/>
</dbReference>
<evidence type="ECO:0000313" key="7">
    <source>
        <dbReference type="EMBL" id="MBE6420729.1"/>
    </source>
</evidence>
<dbReference type="Proteomes" id="UP000725649">
    <property type="component" value="Unassembled WGS sequence"/>
</dbReference>
<gene>
    <name evidence="7" type="ORF">E7027_01070</name>
</gene>
<dbReference type="Pfam" id="PF00881">
    <property type="entry name" value="Nitroreductase"/>
    <property type="match status" value="1"/>
</dbReference>
<evidence type="ECO:0000259" key="6">
    <source>
        <dbReference type="Pfam" id="PF00881"/>
    </source>
</evidence>
<sequence length="169" mass="19231">MNTLEAIYKRRSIRKFKNQSIAEQDLNTLLKAAMMAPTARNCQEWEFILIKKRETLEKIMQAHPHAQMLSTADCALIVCADTKREYMPGYWTGDCGAATQNILLAATELGIGSVWLGVYPNEERMNAISKVVNLPEHVLPLNVIALGYPDEEKDEVNRFDPKKVHLETW</sequence>
<dbReference type="EMBL" id="SUVG01000001">
    <property type="protein sequence ID" value="MBE6420729.1"/>
    <property type="molecule type" value="Genomic_DNA"/>
</dbReference>
<organism evidence="7 8">
    <name type="scientific">Candidatus Avelusimicrobium gallicola</name>
    <dbReference type="NCBI Taxonomy" id="2562704"/>
    <lineage>
        <taxon>Bacteria</taxon>
        <taxon>Pseudomonadati</taxon>
        <taxon>Elusimicrobiota</taxon>
        <taxon>Elusimicrobia</taxon>
        <taxon>Elusimicrobiales</taxon>
        <taxon>Elusimicrobiaceae</taxon>
        <taxon>Candidatus Avelusimicrobium</taxon>
    </lineage>
</organism>
<keyword evidence="3" id="KW-0285">Flavoprotein</keyword>
<dbReference type="InterPro" id="IPR000415">
    <property type="entry name" value="Nitroreductase-like"/>
</dbReference>
<reference evidence="7" key="1">
    <citation type="submission" date="2019-04" db="EMBL/GenBank/DDBJ databases">
        <title>Evolution of Biomass-Degrading Anaerobic Consortia Revealed by Metagenomics.</title>
        <authorList>
            <person name="Peng X."/>
        </authorList>
    </citation>
    <scope>NUCLEOTIDE SEQUENCE</scope>
    <source>
        <strain evidence="7">SIG66</strain>
    </source>
</reference>